<protein>
    <submittedName>
        <fullName evidence="1">Uncharacterized protein</fullName>
    </submittedName>
</protein>
<evidence type="ECO:0000313" key="2">
    <source>
        <dbReference type="Proteomes" id="UP000664857"/>
    </source>
</evidence>
<sequence length="242" mass="28001">MDFETSYELEGSFVDISFKIPSEAQELNASFFRFYATYHLLKKDGSDSYEEVPVMKLVGHSSHFDDDFIDAADSISDSTLENYSFAKGLYEQVVGTNFHEDLMMKTGLAINRWATLECVYLTDEIKYFDEVVHFKVYEAFLKAFKQTWRQFFRNDITLISFNECLYVSSDEKVQTKVSSAYAGIGFLPTLNKKQLIGNNSYPVGNKTMKLKDLFTFDYNHFFGSHLKNGKIKQYSGFIYQES</sequence>
<reference evidence="1 2" key="1">
    <citation type="submission" date="2021-03" db="EMBL/GenBank/DDBJ databases">
        <title>Enterococcal diversity collection.</title>
        <authorList>
            <person name="Gilmore M.S."/>
            <person name="Schwartzman J."/>
            <person name="Van Tyne D."/>
            <person name="Martin M."/>
            <person name="Earl A.M."/>
            <person name="Manson A.L."/>
            <person name="Straub T."/>
            <person name="Salamzade R."/>
            <person name="Saavedra J."/>
            <person name="Lebreton F."/>
            <person name="Prichula J."/>
            <person name="Schaufler K."/>
            <person name="Gaca A."/>
            <person name="Sgardioli B."/>
            <person name="Wagenaar J."/>
            <person name="Strong T."/>
        </authorList>
    </citation>
    <scope>NUCLEOTIDE SEQUENCE [LARGE SCALE GENOMIC DNA]</scope>
    <source>
        <strain evidence="1 2">DIV0080</strain>
    </source>
</reference>
<comment type="caution">
    <text evidence="1">The sequence shown here is derived from an EMBL/GenBank/DDBJ whole genome shotgun (WGS) entry which is preliminary data.</text>
</comment>
<gene>
    <name evidence="1" type="ORF">DOK76_08905</name>
</gene>
<dbReference type="EMBL" id="JAFLVX010000021">
    <property type="protein sequence ID" value="MBO0477190.1"/>
    <property type="molecule type" value="Genomic_DNA"/>
</dbReference>
<organism evidence="1 2">
    <name type="scientific">Candidatus Vagococcus giribetii</name>
    <dbReference type="NCBI Taxonomy" id="2230876"/>
    <lineage>
        <taxon>Bacteria</taxon>
        <taxon>Bacillati</taxon>
        <taxon>Bacillota</taxon>
        <taxon>Bacilli</taxon>
        <taxon>Lactobacillales</taxon>
        <taxon>Enterococcaceae</taxon>
        <taxon>Vagococcus</taxon>
    </lineage>
</organism>
<dbReference type="Proteomes" id="UP000664857">
    <property type="component" value="Unassembled WGS sequence"/>
</dbReference>
<name>A0ABS3HTU5_9ENTE</name>
<dbReference type="RefSeq" id="WP_206966941.1">
    <property type="nucleotide sequence ID" value="NZ_JAFLVX010000021.1"/>
</dbReference>
<accession>A0ABS3HTU5</accession>
<proteinExistence type="predicted"/>
<evidence type="ECO:0000313" key="1">
    <source>
        <dbReference type="EMBL" id="MBO0477190.1"/>
    </source>
</evidence>
<keyword evidence="2" id="KW-1185">Reference proteome</keyword>